<evidence type="ECO:0000313" key="5">
    <source>
        <dbReference type="Proteomes" id="UP000198704"/>
    </source>
</evidence>
<reference evidence="5" key="1">
    <citation type="submission" date="2016-10" db="EMBL/GenBank/DDBJ databases">
        <authorList>
            <person name="Varghese N."/>
            <person name="Submissions S."/>
        </authorList>
    </citation>
    <scope>NUCLEOTIDE SEQUENCE [LARGE SCALE GENOMIC DNA]</scope>
    <source>
        <strain evidence="5">BL47</strain>
    </source>
</reference>
<dbReference type="OrthoDB" id="9779415at2"/>
<dbReference type="RefSeq" id="WP_091715931.1">
    <property type="nucleotide sequence ID" value="NZ_FNHS01000006.1"/>
</dbReference>
<evidence type="ECO:0000256" key="1">
    <source>
        <dbReference type="ARBA" id="ARBA00010211"/>
    </source>
</evidence>
<name>A0A1G9Z7G0_9HYPH</name>
<dbReference type="STRING" id="582672.SAMN05216360_106160"/>
<dbReference type="InterPro" id="IPR051121">
    <property type="entry name" value="FAH"/>
</dbReference>
<dbReference type="GO" id="GO:0016787">
    <property type="term" value="F:hydrolase activity"/>
    <property type="evidence" value="ECO:0007669"/>
    <property type="project" value="UniProtKB-KW"/>
</dbReference>
<dbReference type="InterPro" id="IPR011234">
    <property type="entry name" value="Fumarylacetoacetase-like_C"/>
</dbReference>
<proteinExistence type="inferred from homology"/>
<accession>A0A1G9Z7G0</accession>
<evidence type="ECO:0000256" key="2">
    <source>
        <dbReference type="ARBA" id="ARBA00022723"/>
    </source>
</evidence>
<sequence>MSLSDLNAQAILPADGCSGALVGRVWHPDARGPSVVAIRADASGEPRVIDVTPRLPTVSDLCEQPDPAAALRAADGEDLGSLDAILGNTPPDARDSSRPWLLAPVDLQALKAAGVTFATSMLERVIEERARGDLAAAAAIRAEVVRLVGQDLRRLKPGSAEAMALKEVLVAQGAWSQYLEVGIGPDAEIFTKAQPMSAVGCGADAGLHPHSHWNNPEPEVALAVASDQRIVGATLANDVNLRDFEGRSALLLGKAKDNNASCALGPFLRLFDETFDLDAIRRTTVTLEVTGTDGFRMEGTSPLAEISRDPDELVAALMGHTHQYPDGALLLLGTMFAPIQDRHGPGLGFTHVENDRVVVASPELGSLVNRMRPCDACEPWTFGARALMRNLAARGFL</sequence>
<gene>
    <name evidence="4" type="ORF">SAMN05216360_106160</name>
</gene>
<keyword evidence="5" id="KW-1185">Reference proteome</keyword>
<dbReference type="Pfam" id="PF01557">
    <property type="entry name" value="FAA_hydrolase"/>
    <property type="match status" value="1"/>
</dbReference>
<dbReference type="PANTHER" id="PTHR42796:SF7">
    <property type="entry name" value="2-DEHYDRO-3-DEOXY-D-ARABINONATE DEHYDRATASE"/>
    <property type="match status" value="1"/>
</dbReference>
<dbReference type="InterPro" id="IPR036663">
    <property type="entry name" value="Fumarylacetoacetase_C_sf"/>
</dbReference>
<dbReference type="AlphaFoldDB" id="A0A1G9Z7G0"/>
<dbReference type="PANTHER" id="PTHR42796">
    <property type="entry name" value="FUMARYLACETOACETATE HYDROLASE DOMAIN-CONTAINING PROTEIN 2A-RELATED"/>
    <property type="match status" value="1"/>
</dbReference>
<keyword evidence="4" id="KW-0378">Hydrolase</keyword>
<dbReference type="Gene3D" id="3.90.850.10">
    <property type="entry name" value="Fumarylacetoacetase-like, C-terminal domain"/>
    <property type="match status" value="1"/>
</dbReference>
<comment type="similarity">
    <text evidence="1">Belongs to the FAH family.</text>
</comment>
<dbReference type="SUPFAM" id="SSF56529">
    <property type="entry name" value="FAH"/>
    <property type="match status" value="1"/>
</dbReference>
<dbReference type="Proteomes" id="UP000198704">
    <property type="component" value="Unassembled WGS sequence"/>
</dbReference>
<keyword evidence="2" id="KW-0479">Metal-binding</keyword>
<dbReference type="EMBL" id="FNHS01000006">
    <property type="protein sequence ID" value="SDN17508.1"/>
    <property type="molecule type" value="Genomic_DNA"/>
</dbReference>
<organism evidence="4 5">
    <name type="scientific">Methylobacterium phyllostachyos</name>
    <dbReference type="NCBI Taxonomy" id="582672"/>
    <lineage>
        <taxon>Bacteria</taxon>
        <taxon>Pseudomonadati</taxon>
        <taxon>Pseudomonadota</taxon>
        <taxon>Alphaproteobacteria</taxon>
        <taxon>Hyphomicrobiales</taxon>
        <taxon>Methylobacteriaceae</taxon>
        <taxon>Methylobacterium</taxon>
    </lineage>
</organism>
<feature type="domain" description="Fumarylacetoacetase-like C-terminal" evidence="3">
    <location>
        <begin position="228"/>
        <end position="371"/>
    </location>
</feature>
<dbReference type="GO" id="GO:0046872">
    <property type="term" value="F:metal ion binding"/>
    <property type="evidence" value="ECO:0007669"/>
    <property type="project" value="UniProtKB-KW"/>
</dbReference>
<dbReference type="GO" id="GO:0044281">
    <property type="term" value="P:small molecule metabolic process"/>
    <property type="evidence" value="ECO:0007669"/>
    <property type="project" value="UniProtKB-ARBA"/>
</dbReference>
<evidence type="ECO:0000313" key="4">
    <source>
        <dbReference type="EMBL" id="SDN17508.1"/>
    </source>
</evidence>
<protein>
    <submittedName>
        <fullName evidence="4">Fumarylacetoacetate (FAA) hydrolase family protein</fullName>
    </submittedName>
</protein>
<evidence type="ECO:0000259" key="3">
    <source>
        <dbReference type="Pfam" id="PF01557"/>
    </source>
</evidence>